<keyword evidence="1" id="KW-1133">Transmembrane helix</keyword>
<keyword evidence="3" id="KW-1185">Reference proteome</keyword>
<proteinExistence type="predicted"/>
<evidence type="ECO:0000313" key="2">
    <source>
        <dbReference type="EMBL" id="MFC4408962.1"/>
    </source>
</evidence>
<dbReference type="Proteomes" id="UP001595817">
    <property type="component" value="Unassembled WGS sequence"/>
</dbReference>
<comment type="caution">
    <text evidence="2">The sequence shown here is derived from an EMBL/GenBank/DDBJ whole genome shotgun (WGS) entry which is preliminary data.</text>
</comment>
<protein>
    <submittedName>
        <fullName evidence="2">Permease prefix domain 1-containing protein</fullName>
    </submittedName>
</protein>
<dbReference type="InterPro" id="IPR047928">
    <property type="entry name" value="Perm_prefix_1"/>
</dbReference>
<reference evidence="3" key="1">
    <citation type="journal article" date="2019" name="Int. J. Syst. Evol. Microbiol.">
        <title>The Global Catalogue of Microorganisms (GCM) 10K type strain sequencing project: providing services to taxonomists for standard genome sequencing and annotation.</title>
        <authorList>
            <consortium name="The Broad Institute Genomics Platform"/>
            <consortium name="The Broad Institute Genome Sequencing Center for Infectious Disease"/>
            <person name="Wu L."/>
            <person name="Ma J."/>
        </authorList>
    </citation>
    <scope>NUCLEOTIDE SEQUENCE [LARGE SCALE GENOMIC DNA]</scope>
    <source>
        <strain evidence="3">CCUG 59778</strain>
    </source>
</reference>
<dbReference type="RefSeq" id="WP_378151213.1">
    <property type="nucleotide sequence ID" value="NZ_JBHSEC010000001.1"/>
</dbReference>
<name>A0ABV8WZ79_9LACT</name>
<dbReference type="NCBIfam" id="NF038403">
    <property type="entry name" value="perm_prefix_1"/>
    <property type="match status" value="1"/>
</dbReference>
<feature type="transmembrane region" description="Helical" evidence="1">
    <location>
        <begin position="229"/>
        <end position="247"/>
    </location>
</feature>
<evidence type="ECO:0000256" key="1">
    <source>
        <dbReference type="SAM" id="Phobius"/>
    </source>
</evidence>
<accession>A0ABV8WZ79</accession>
<organism evidence="2 3">
    <name type="scientific">Chungangia koreensis</name>
    <dbReference type="NCBI Taxonomy" id="752657"/>
    <lineage>
        <taxon>Bacteria</taxon>
        <taxon>Bacillati</taxon>
        <taxon>Bacillota</taxon>
        <taxon>Bacilli</taxon>
        <taxon>Lactobacillales</taxon>
        <taxon>Chungangia</taxon>
    </lineage>
</organism>
<keyword evidence="1" id="KW-0812">Transmembrane</keyword>
<dbReference type="EMBL" id="JBHSEC010000001">
    <property type="protein sequence ID" value="MFC4408962.1"/>
    <property type="molecule type" value="Genomic_DNA"/>
</dbReference>
<sequence>MKKIEAFVDSVYQNVGGNKNEINELKAEMKGHLLEAVHELKAEGKSEEEAVNIAIERFGGEKEMRSIVGQLFIAQRIFAKRVLYIAFTFLLLGIISFLSLGLFEYQHYKNVDSIGGEILGKLGTQTTISDEAKEISVASVEDNKFIYGIKVTSDNSKSDFVFYKNSDNNLLLNHFNTGISNEDSDWNVEMEISNFDNLAYGSLLIGMVVYWVLFTVWSTITAYHHKRLNVGWVIVFVLLNFVGYLIYKLVGKTRFLGTNS</sequence>
<feature type="transmembrane region" description="Helical" evidence="1">
    <location>
        <begin position="82"/>
        <end position="103"/>
    </location>
</feature>
<feature type="transmembrane region" description="Helical" evidence="1">
    <location>
        <begin position="198"/>
        <end position="217"/>
    </location>
</feature>
<gene>
    <name evidence="2" type="ORF">ACFOZY_00790</name>
</gene>
<evidence type="ECO:0000313" key="3">
    <source>
        <dbReference type="Proteomes" id="UP001595817"/>
    </source>
</evidence>
<keyword evidence="1" id="KW-0472">Membrane</keyword>